<dbReference type="InterPro" id="IPR029058">
    <property type="entry name" value="AB_hydrolase_fold"/>
</dbReference>
<dbReference type="PIRSF" id="PIRSF001112">
    <property type="entry name" value="Epoxide_hydrolase"/>
    <property type="match status" value="1"/>
</dbReference>
<name>A0A914ECF6_9BILA</name>
<keyword evidence="6" id="KW-0256">Endoplasmic reticulum</keyword>
<dbReference type="EC" id="3.3.2.9" evidence="6"/>
<evidence type="ECO:0000256" key="3">
    <source>
        <dbReference type="ARBA" id="ARBA00010088"/>
    </source>
</evidence>
<proteinExistence type="inferred from homology"/>
<comment type="catalytic activity">
    <reaction evidence="1 6">
        <text>1-(4-methoxyphenyl)-N-methyl-N-[(3-methyloxetan-3-yl)methyl]methanamine + H2O = 2-{[(4-methoxybenzyl)(methyl)amino]methyl}-2-methylpropane-1,3-diol</text>
        <dbReference type="Rhea" id="RHEA:55764"/>
        <dbReference type="ChEBI" id="CHEBI:15377"/>
        <dbReference type="ChEBI" id="CHEBI:139161"/>
        <dbReference type="ChEBI" id="CHEBI:139164"/>
        <dbReference type="EC" id="3.3.2.9"/>
    </reaction>
</comment>
<evidence type="ECO:0000256" key="1">
    <source>
        <dbReference type="ARBA" id="ARBA00000221"/>
    </source>
</evidence>
<keyword evidence="6" id="KW-0472">Membrane</keyword>
<sequence length="444" mass="51132">MLKRGLSFLLPLVGLHFFIDRFHPIYNVPELDEDDYYGNGSVRADEDIISDFKISFDKDTIEDLKRRVKDGLKRQFTPLDDNFQLGVNLNYLQNISEPFLKFDWRQHQYFLNTFDHYTTEIEGIGIHFLRMNYPVKPGQKKFPILLIHGFPNSFWDFYKIIPVLANPSRFGYDFGGKNTIVFDVIVPSIPGFGFSEKPSKPGVGFVECARIFGKLMSRLGHDRYFIHGSSIVGSQVGSALAAIQPQAIMGLHMSDPYIDVTSSWLFMAKYYWSRSWASFVHYEYSSGSNLHESYYDRPDTLSVAINDSPLGLTAFLMDRWARGTSQNFKTHAQGELQTHYTVDELLTEVYIYWLTGTFPTAARFLYYSRNHPLGSQFSRATIEIPTGIVNFPQTPHQMPYSILKLKYHNITRFVEASNGGEFATIESWKKLSEEIFSFVELVTL</sequence>
<dbReference type="PANTHER" id="PTHR21661">
    <property type="entry name" value="EPOXIDE HYDROLASE 1-RELATED"/>
    <property type="match status" value="1"/>
</dbReference>
<evidence type="ECO:0000259" key="8">
    <source>
        <dbReference type="Pfam" id="PF06441"/>
    </source>
</evidence>
<dbReference type="Proteomes" id="UP000887540">
    <property type="component" value="Unplaced"/>
</dbReference>
<comment type="catalytic activity">
    <reaction evidence="6">
        <text>cis-stilbene oxide + H2O = (1R,2R)-hydrobenzoin</text>
        <dbReference type="Rhea" id="RHEA:23900"/>
        <dbReference type="ChEBI" id="CHEBI:15377"/>
        <dbReference type="ChEBI" id="CHEBI:50004"/>
        <dbReference type="ChEBI" id="CHEBI:50014"/>
        <dbReference type="EC" id="3.3.2.9"/>
    </reaction>
</comment>
<evidence type="ECO:0000313" key="10">
    <source>
        <dbReference type="WBParaSite" id="ACRNAN_scaffold6825.g29141.t1"/>
    </source>
</evidence>
<dbReference type="InterPro" id="IPR000639">
    <property type="entry name" value="Epox_hydrolase-like"/>
</dbReference>
<dbReference type="InterPro" id="IPR010497">
    <property type="entry name" value="Epoxide_hydro_N"/>
</dbReference>
<dbReference type="AlphaFoldDB" id="A0A914ECF6"/>
<feature type="signal peptide" evidence="7">
    <location>
        <begin position="1"/>
        <end position="24"/>
    </location>
</feature>
<feature type="domain" description="Epoxide hydrolase N-terminal" evidence="8">
    <location>
        <begin position="50"/>
        <end position="157"/>
    </location>
</feature>
<reference evidence="10" key="1">
    <citation type="submission" date="2022-11" db="UniProtKB">
        <authorList>
            <consortium name="WormBaseParasite"/>
        </authorList>
    </citation>
    <scope>IDENTIFICATION</scope>
</reference>
<dbReference type="GO" id="GO:0097176">
    <property type="term" value="P:epoxide metabolic process"/>
    <property type="evidence" value="ECO:0007669"/>
    <property type="project" value="TreeGrafter"/>
</dbReference>
<evidence type="ECO:0000256" key="2">
    <source>
        <dbReference type="ARBA" id="ARBA00004111"/>
    </source>
</evidence>
<dbReference type="PRINTS" id="PR00412">
    <property type="entry name" value="EPOXHYDRLASE"/>
</dbReference>
<dbReference type="InterPro" id="IPR016292">
    <property type="entry name" value="Epoxide_hydrolase"/>
</dbReference>
<keyword evidence="9" id="KW-1185">Reference proteome</keyword>
<evidence type="ECO:0000256" key="7">
    <source>
        <dbReference type="SAM" id="SignalP"/>
    </source>
</evidence>
<evidence type="ECO:0000313" key="9">
    <source>
        <dbReference type="Proteomes" id="UP000887540"/>
    </source>
</evidence>
<comment type="subcellular location">
    <subcellularLocation>
        <location evidence="6">Endoplasmic reticulum membrane</location>
    </subcellularLocation>
    <subcellularLocation>
        <location evidence="2">Microsome membrane</location>
        <topology evidence="2">Single-pass membrane protein</topology>
    </subcellularLocation>
</comment>
<feature type="chain" id="PRO_5036942278" description="Epoxide hydrolase" evidence="7">
    <location>
        <begin position="25"/>
        <end position="444"/>
    </location>
</feature>
<dbReference type="Pfam" id="PF06441">
    <property type="entry name" value="EHN"/>
    <property type="match status" value="1"/>
</dbReference>
<dbReference type="WBParaSite" id="ACRNAN_scaffold6825.g29141.t1">
    <property type="protein sequence ID" value="ACRNAN_scaffold6825.g29141.t1"/>
    <property type="gene ID" value="ACRNAN_scaffold6825.g29141"/>
</dbReference>
<evidence type="ECO:0000256" key="6">
    <source>
        <dbReference type="PIRNR" id="PIRNR001112"/>
    </source>
</evidence>
<accession>A0A914ECF6</accession>
<dbReference type="PANTHER" id="PTHR21661:SF16">
    <property type="entry name" value="EPOXIDE HYDROLASE"/>
    <property type="match status" value="1"/>
</dbReference>
<keyword evidence="7" id="KW-0732">Signal</keyword>
<evidence type="ECO:0000256" key="5">
    <source>
        <dbReference type="ARBA" id="ARBA00022801"/>
    </source>
</evidence>
<keyword evidence="5 6" id="KW-0378">Hydrolase</keyword>
<organism evidence="9 10">
    <name type="scientific">Acrobeloides nanus</name>
    <dbReference type="NCBI Taxonomy" id="290746"/>
    <lineage>
        <taxon>Eukaryota</taxon>
        <taxon>Metazoa</taxon>
        <taxon>Ecdysozoa</taxon>
        <taxon>Nematoda</taxon>
        <taxon>Chromadorea</taxon>
        <taxon>Rhabditida</taxon>
        <taxon>Tylenchina</taxon>
        <taxon>Cephalobomorpha</taxon>
        <taxon>Cephaloboidea</taxon>
        <taxon>Cephalobidae</taxon>
        <taxon>Acrobeloides</taxon>
    </lineage>
</organism>
<dbReference type="SUPFAM" id="SSF53474">
    <property type="entry name" value="alpha/beta-Hydrolases"/>
    <property type="match status" value="1"/>
</dbReference>
<dbReference type="GO" id="GO:0033961">
    <property type="term" value="F:cis-stilbene-oxide hydrolase activity"/>
    <property type="evidence" value="ECO:0007669"/>
    <property type="project" value="UniProtKB-UniRule"/>
</dbReference>
<dbReference type="Gene3D" id="3.40.50.1820">
    <property type="entry name" value="alpha/beta hydrolase"/>
    <property type="match status" value="1"/>
</dbReference>
<evidence type="ECO:0000256" key="4">
    <source>
        <dbReference type="ARBA" id="ARBA00022797"/>
    </source>
</evidence>
<protein>
    <recommendedName>
        <fullName evidence="6">Epoxide hydrolase</fullName>
        <ecNumber evidence="6">3.3.2.9</ecNumber>
    </recommendedName>
</protein>
<dbReference type="GO" id="GO:0005789">
    <property type="term" value="C:endoplasmic reticulum membrane"/>
    <property type="evidence" value="ECO:0007669"/>
    <property type="project" value="UniProtKB-SubCell"/>
</dbReference>
<comment type="similarity">
    <text evidence="3 6">Belongs to the peptidase S33 family.</text>
</comment>
<keyword evidence="4 6" id="KW-0058">Aromatic hydrocarbons catabolism</keyword>